<dbReference type="GeneID" id="45957319"/>
<protein>
    <submittedName>
        <fullName evidence="1">DUF3987 domain-containing protein</fullName>
    </submittedName>
</protein>
<name>A0A7X6IZT3_9HYPH</name>
<dbReference type="Pfam" id="PF13148">
    <property type="entry name" value="DUF3987"/>
    <property type="match status" value="1"/>
</dbReference>
<evidence type="ECO:0000313" key="1">
    <source>
        <dbReference type="EMBL" id="QPK10771.1"/>
    </source>
</evidence>
<proteinExistence type="predicted"/>
<accession>A0A7X6IZT3</accession>
<dbReference type="InterPro" id="IPR025048">
    <property type="entry name" value="DUF3987"/>
</dbReference>
<dbReference type="AlphaFoldDB" id="A0A7X6IZT3"/>
<reference evidence="1 2" key="1">
    <citation type="submission" date="2020-11" db="EMBL/GenBank/DDBJ databases">
        <title>Indigenous Rhizobia Nodulating Common beans in Western Kenya.</title>
        <authorList>
            <person name="Wekesa C.S."/>
            <person name="Oelmueller R."/>
            <person name="Furch A.C."/>
        </authorList>
    </citation>
    <scope>NUCLEOTIDE SEQUENCE [LARGE SCALE GENOMIC DNA]</scope>
    <source>
        <strain evidence="2">BS3</strain>
    </source>
</reference>
<dbReference type="RefSeq" id="WP_150128083.1">
    <property type="nucleotide sequence ID" value="NZ_CP013532.1"/>
</dbReference>
<gene>
    <name evidence="1" type="ORF">HER27_009600</name>
</gene>
<dbReference type="Proteomes" id="UP000540266">
    <property type="component" value="Chromosome"/>
</dbReference>
<dbReference type="EMBL" id="CP064931">
    <property type="protein sequence ID" value="QPK10771.1"/>
    <property type="molecule type" value="Genomic_DNA"/>
</dbReference>
<organism evidence="1 2">
    <name type="scientific">Rhizobium phaseoli</name>
    <dbReference type="NCBI Taxonomy" id="396"/>
    <lineage>
        <taxon>Bacteria</taxon>
        <taxon>Pseudomonadati</taxon>
        <taxon>Pseudomonadota</taxon>
        <taxon>Alphaproteobacteria</taxon>
        <taxon>Hyphomicrobiales</taxon>
        <taxon>Rhizobiaceae</taxon>
        <taxon>Rhizobium/Agrobacterium group</taxon>
        <taxon>Rhizobium</taxon>
    </lineage>
</organism>
<evidence type="ECO:0000313" key="2">
    <source>
        <dbReference type="Proteomes" id="UP000540266"/>
    </source>
</evidence>
<sequence length="877" mass="97268">MSILESILPTPGTITQEENIPAELRNVPQWVLWKPVIKDGRVAKIPCILGGGNLDYCDPSKWRSFPAVVADMQSDPHGRYGIGLVLNGTGLVCLDYDNHPGDDSERARVGAAYIEEKLMCDAPTYRETSISGMGQHVFYRGVLPHGRTGGVIPELSLEIYSHRFIAITGNTASWGSPTFVADGQAIIDSWGLPEIARGSPTVEPTVALGRRVDLSDRDVFRKLEIHRPTQYAWLGSSETLHGLRGDHFSKIIGDLDKITGDPVQIDRMIRKSPMYRNGYNAEKYDREGEAWLARKGCANMFENWLLGARSSNDRHLPFGEVITPERKAILDSVMVATLAHQKAINQERVPVPSIPRVPAVPAALTNSNPAQQINSDTSAIDYWAPATPASVPPHVLPHVLDELVQHVGDSTGLDKAALCVLALAACSMVTSDKIRIQPVRSSDRWRERFGLWGIGVGASGAGKSPLINIVGKPLKAVDKAIRDSWARRCDELRKQATAEGKKLTDKDLPPCPDLILGDTTTESAQDAMMCKNDGVGILDEEVTQFFAGIDRYTNSGKGDVSPNRALWLKSFDGIGDTVRRIGRGKFHIDNISVSIVGCIQPDPIKKISEAGIDDGMMQRITPVLLCDRKTGTDAPIQDVLDKYDALIYRLAELTGQHVVGGTHRDGATLFFSAEAQQVFRERQENTKILTEHFSEIYPSLHMHLKKYDGILARLSLGLHMIEYASLPRMDYMQQHWIPNVIEVATIRRAEKLLFDFMLNHAMAFHLEILGSGHDATIRGIAGYILTHKVELVTLRDLQRNVAPCRELERRDYTKILDRLSADGWLSEVQPGPRSTSAPQGIVNPEVHVRFVKKTEEERARRDEIYRLASGIKYKGRV</sequence>